<dbReference type="AlphaFoldDB" id="H3KHG7"/>
<protein>
    <submittedName>
        <fullName evidence="2">Uncharacterized protein</fullName>
    </submittedName>
</protein>
<name>H3KHG7_9BURK</name>
<keyword evidence="3" id="KW-1185">Reference proteome</keyword>
<organism evidence="2 3">
    <name type="scientific">Sutterella parvirubra YIT 11816</name>
    <dbReference type="NCBI Taxonomy" id="762967"/>
    <lineage>
        <taxon>Bacteria</taxon>
        <taxon>Pseudomonadati</taxon>
        <taxon>Pseudomonadota</taxon>
        <taxon>Betaproteobacteria</taxon>
        <taxon>Burkholderiales</taxon>
        <taxon>Sutterellaceae</taxon>
        <taxon>Sutterella</taxon>
    </lineage>
</organism>
<sequence>MRGMFHVEHRQLRAQTGRETLPRGGSEKPFQTAVRELNNGLVEQLSHSRCSTGNIVSSAPRRSGKP</sequence>
<evidence type="ECO:0000313" key="2">
    <source>
        <dbReference type="EMBL" id="EHY30438.1"/>
    </source>
</evidence>
<proteinExistence type="predicted"/>
<accession>H3KHG7</accession>
<reference evidence="2 3" key="1">
    <citation type="submission" date="2011-11" db="EMBL/GenBank/DDBJ databases">
        <authorList>
            <person name="Weinstock G."/>
            <person name="Sodergren E."/>
            <person name="Clifton S."/>
            <person name="Fulton L."/>
            <person name="Fulton B."/>
            <person name="Courtney L."/>
            <person name="Fronick C."/>
            <person name="Harrison M."/>
            <person name="Strong C."/>
            <person name="Farmer C."/>
            <person name="Delahaunty K."/>
            <person name="Markovic C."/>
            <person name="Hall O."/>
            <person name="Minx P."/>
            <person name="Tomlinson C."/>
            <person name="Mitreva M."/>
            <person name="Hou S."/>
            <person name="Chen J."/>
            <person name="Wollam A."/>
            <person name="Pepin K.H."/>
            <person name="Johnson M."/>
            <person name="Bhonagiri V."/>
            <person name="Zhang X."/>
            <person name="Suruliraj S."/>
            <person name="Warren W."/>
            <person name="Chinwalla A."/>
            <person name="Mardis E.R."/>
            <person name="Wilson R.K."/>
        </authorList>
    </citation>
    <scope>NUCLEOTIDE SEQUENCE [LARGE SCALE GENOMIC DNA]</scope>
    <source>
        <strain evidence="2 3">YIT 11816</strain>
    </source>
</reference>
<evidence type="ECO:0000256" key="1">
    <source>
        <dbReference type="SAM" id="MobiDB-lite"/>
    </source>
</evidence>
<dbReference type="EMBL" id="AFBQ01000335">
    <property type="protein sequence ID" value="EHY30438.1"/>
    <property type="molecule type" value="Genomic_DNA"/>
</dbReference>
<dbReference type="HOGENOM" id="CLU_2829679_0_0_4"/>
<feature type="region of interest" description="Disordered" evidence="1">
    <location>
        <begin position="1"/>
        <end position="28"/>
    </location>
</feature>
<feature type="compositionally biased region" description="Basic and acidic residues" evidence="1">
    <location>
        <begin position="1"/>
        <end position="11"/>
    </location>
</feature>
<comment type="caution">
    <text evidence="2">The sequence shown here is derived from an EMBL/GenBank/DDBJ whole genome shotgun (WGS) entry which is preliminary data.</text>
</comment>
<feature type="region of interest" description="Disordered" evidence="1">
    <location>
        <begin position="45"/>
        <end position="66"/>
    </location>
</feature>
<gene>
    <name evidence="2" type="ORF">HMPREF9440_02211</name>
</gene>
<dbReference type="Proteomes" id="UP000004956">
    <property type="component" value="Unassembled WGS sequence"/>
</dbReference>
<feature type="compositionally biased region" description="Polar residues" evidence="1">
    <location>
        <begin position="45"/>
        <end position="57"/>
    </location>
</feature>
<evidence type="ECO:0000313" key="3">
    <source>
        <dbReference type="Proteomes" id="UP000004956"/>
    </source>
</evidence>